<organism evidence="2">
    <name type="scientific">marine metagenome</name>
    <dbReference type="NCBI Taxonomy" id="408172"/>
    <lineage>
        <taxon>unclassified sequences</taxon>
        <taxon>metagenomes</taxon>
        <taxon>ecological metagenomes</taxon>
    </lineage>
</organism>
<gene>
    <name evidence="2" type="ORF">METZ01_LOCUS95140</name>
</gene>
<evidence type="ECO:0000259" key="1">
    <source>
        <dbReference type="Pfam" id="PF07883"/>
    </source>
</evidence>
<dbReference type="PANTHER" id="PTHR43346:SF1">
    <property type="entry name" value="QUERCETIN 2,3-DIOXYGENASE-RELATED"/>
    <property type="match status" value="1"/>
</dbReference>
<evidence type="ECO:0000313" key="2">
    <source>
        <dbReference type="EMBL" id="SVA42286.1"/>
    </source>
</evidence>
<dbReference type="InterPro" id="IPR052538">
    <property type="entry name" value="Flavonoid_dioxygenase-like"/>
</dbReference>
<sequence length="103" mass="11274">MEPVIRNQSDHENPILGPDDGVSSYVMLYVKHAIGESSPDHVHPWEHQAFITEGSGILVFGGKEYPIKAGDAVLVPGDVRHQFTNTGDVPMNRVTVNPIESVQ</sequence>
<dbReference type="Pfam" id="PF07883">
    <property type="entry name" value="Cupin_2"/>
    <property type="match status" value="1"/>
</dbReference>
<dbReference type="Gene3D" id="2.60.120.10">
    <property type="entry name" value="Jelly Rolls"/>
    <property type="match status" value="1"/>
</dbReference>
<feature type="domain" description="Cupin type-2" evidence="1">
    <location>
        <begin position="33"/>
        <end position="92"/>
    </location>
</feature>
<name>A0A381VPM4_9ZZZZ</name>
<dbReference type="InterPro" id="IPR011051">
    <property type="entry name" value="RmlC_Cupin_sf"/>
</dbReference>
<reference evidence="2" key="1">
    <citation type="submission" date="2018-05" db="EMBL/GenBank/DDBJ databases">
        <authorList>
            <person name="Lanie J.A."/>
            <person name="Ng W.-L."/>
            <person name="Kazmierczak K.M."/>
            <person name="Andrzejewski T.M."/>
            <person name="Davidsen T.M."/>
            <person name="Wayne K.J."/>
            <person name="Tettelin H."/>
            <person name="Glass J.I."/>
            <person name="Rusch D."/>
            <person name="Podicherti R."/>
            <person name="Tsui H.-C.T."/>
            <person name="Winkler M.E."/>
        </authorList>
    </citation>
    <scope>NUCLEOTIDE SEQUENCE</scope>
</reference>
<dbReference type="InterPro" id="IPR014710">
    <property type="entry name" value="RmlC-like_jellyroll"/>
</dbReference>
<dbReference type="SUPFAM" id="SSF51182">
    <property type="entry name" value="RmlC-like cupins"/>
    <property type="match status" value="1"/>
</dbReference>
<dbReference type="PANTHER" id="PTHR43346">
    <property type="entry name" value="LIGAND BINDING DOMAIN PROTEIN, PUTATIVE (AFU_ORTHOLOGUE AFUA_6G14370)-RELATED"/>
    <property type="match status" value="1"/>
</dbReference>
<protein>
    <recommendedName>
        <fullName evidence="1">Cupin type-2 domain-containing protein</fullName>
    </recommendedName>
</protein>
<dbReference type="AlphaFoldDB" id="A0A381VPM4"/>
<dbReference type="InterPro" id="IPR013096">
    <property type="entry name" value="Cupin_2"/>
</dbReference>
<dbReference type="EMBL" id="UINC01009426">
    <property type="protein sequence ID" value="SVA42286.1"/>
    <property type="molecule type" value="Genomic_DNA"/>
</dbReference>
<accession>A0A381VPM4</accession>
<proteinExistence type="predicted"/>